<accession>A0A8T0TGN9</accession>
<proteinExistence type="predicted"/>
<sequence length="38" mass="4366">MTCCQLMYLKGAEHVQGLQCYSPDQFILSQALYINEII</sequence>
<comment type="caution">
    <text evidence="1">The sequence shown here is derived from an EMBL/GenBank/DDBJ whole genome shotgun (WGS) entry which is preliminary data.</text>
</comment>
<dbReference type="EMBL" id="CM029044">
    <property type="protein sequence ID" value="KAG2607169.1"/>
    <property type="molecule type" value="Genomic_DNA"/>
</dbReference>
<gene>
    <name evidence="1" type="ORF">PVAP13_4NG184811</name>
</gene>
<dbReference type="AlphaFoldDB" id="A0A8T0TGN9"/>
<evidence type="ECO:0000313" key="1">
    <source>
        <dbReference type="EMBL" id="KAG2607169.1"/>
    </source>
</evidence>
<keyword evidence="2" id="KW-1185">Reference proteome</keyword>
<organism evidence="1 2">
    <name type="scientific">Panicum virgatum</name>
    <name type="common">Blackwell switchgrass</name>
    <dbReference type="NCBI Taxonomy" id="38727"/>
    <lineage>
        <taxon>Eukaryota</taxon>
        <taxon>Viridiplantae</taxon>
        <taxon>Streptophyta</taxon>
        <taxon>Embryophyta</taxon>
        <taxon>Tracheophyta</taxon>
        <taxon>Spermatophyta</taxon>
        <taxon>Magnoliopsida</taxon>
        <taxon>Liliopsida</taxon>
        <taxon>Poales</taxon>
        <taxon>Poaceae</taxon>
        <taxon>PACMAD clade</taxon>
        <taxon>Panicoideae</taxon>
        <taxon>Panicodae</taxon>
        <taxon>Paniceae</taxon>
        <taxon>Panicinae</taxon>
        <taxon>Panicum</taxon>
        <taxon>Panicum sect. Hiantes</taxon>
    </lineage>
</organism>
<evidence type="ECO:0000313" key="2">
    <source>
        <dbReference type="Proteomes" id="UP000823388"/>
    </source>
</evidence>
<protein>
    <submittedName>
        <fullName evidence="1">Uncharacterized protein</fullName>
    </submittedName>
</protein>
<dbReference type="Proteomes" id="UP000823388">
    <property type="component" value="Chromosome 4N"/>
</dbReference>
<name>A0A8T0TGN9_PANVG</name>
<reference evidence="1" key="1">
    <citation type="submission" date="2020-05" db="EMBL/GenBank/DDBJ databases">
        <title>WGS assembly of Panicum virgatum.</title>
        <authorList>
            <person name="Lovell J.T."/>
            <person name="Jenkins J."/>
            <person name="Shu S."/>
            <person name="Juenger T.E."/>
            <person name="Schmutz J."/>
        </authorList>
    </citation>
    <scope>NUCLEOTIDE SEQUENCE</scope>
    <source>
        <strain evidence="1">AP13</strain>
    </source>
</reference>